<feature type="site" description="Raises pKa of active site His" evidence="6">
    <location>
        <position position="145"/>
    </location>
</feature>
<evidence type="ECO:0000313" key="9">
    <source>
        <dbReference type="Proteomes" id="UP000029221"/>
    </source>
</evidence>
<evidence type="ECO:0000256" key="6">
    <source>
        <dbReference type="HAMAP-Rule" id="MF_01930"/>
    </source>
</evidence>
<protein>
    <recommendedName>
        <fullName evidence="6">Phosphoribosylglycinamide formyltransferase</fullName>
        <ecNumber evidence="6">2.1.2.2</ecNumber>
    </recommendedName>
    <alternativeName>
        <fullName evidence="6">5'-phosphoribosylglycinamide transformylase</fullName>
    </alternativeName>
    <alternativeName>
        <fullName evidence="6">GAR transformylase</fullName>
        <shortName evidence="6">GART</shortName>
    </alternativeName>
</protein>
<dbReference type="UniPathway" id="UPA00074">
    <property type="reaction ID" value="UER00126"/>
</dbReference>
<feature type="binding site" evidence="6">
    <location>
        <begin position="12"/>
        <end position="14"/>
    </location>
    <ligand>
        <name>N(1)-(5-phospho-beta-D-ribosyl)glycinamide</name>
        <dbReference type="ChEBI" id="CHEBI:143788"/>
    </ligand>
</feature>
<dbReference type="STRING" id="319236.BST91_12080"/>
<dbReference type="GO" id="GO:0004644">
    <property type="term" value="F:phosphoribosylglycinamide formyltransferase activity"/>
    <property type="evidence" value="ECO:0007669"/>
    <property type="project" value="UniProtKB-UniRule"/>
</dbReference>
<dbReference type="InterPro" id="IPR002376">
    <property type="entry name" value="Formyl_transf_N"/>
</dbReference>
<feature type="domain" description="Formyl transferase N-terminal" evidence="7">
    <location>
        <begin position="2"/>
        <end position="180"/>
    </location>
</feature>
<evidence type="ECO:0000259" key="7">
    <source>
        <dbReference type="Pfam" id="PF00551"/>
    </source>
</evidence>
<dbReference type="HAMAP" id="MF_01930">
    <property type="entry name" value="PurN"/>
    <property type="match status" value="1"/>
</dbReference>
<dbReference type="PANTHER" id="PTHR43369">
    <property type="entry name" value="PHOSPHORIBOSYLGLYCINAMIDE FORMYLTRANSFERASE"/>
    <property type="match status" value="1"/>
</dbReference>
<sequence length="187" mass="20811">MKKIIIFASGNGSNAQAIINHFENNDQVQVTHILSNKPNAFVLKRATQAGIEGISFNKFAFAKAGSIHSILKQINPDLIVLAGFLWKIPEFMVEEFPNRIVNIHPALLPKYGGKGMYGNHVHGAVLSNKEKESGITIHYVNEHYDEGGIIHQATCPVLMNDTIESLANRIHQLEHEHFPVTIEKLLS</sequence>
<dbReference type="InterPro" id="IPR036477">
    <property type="entry name" value="Formyl_transf_N_sf"/>
</dbReference>
<evidence type="ECO:0000313" key="8">
    <source>
        <dbReference type="EMBL" id="GAK95736.1"/>
    </source>
</evidence>
<comment type="caution">
    <text evidence="6">Lacks conserved residue(s) required for the propagation of feature annotation.</text>
</comment>
<dbReference type="Gene3D" id="3.40.50.170">
    <property type="entry name" value="Formyl transferase, N-terminal domain"/>
    <property type="match status" value="1"/>
</dbReference>
<dbReference type="SUPFAM" id="SSF53328">
    <property type="entry name" value="Formyltransferase"/>
    <property type="match status" value="1"/>
</dbReference>
<evidence type="ECO:0000256" key="4">
    <source>
        <dbReference type="ARBA" id="ARBA00038440"/>
    </source>
</evidence>
<evidence type="ECO:0000256" key="2">
    <source>
        <dbReference type="ARBA" id="ARBA00022679"/>
    </source>
</evidence>
<accession>A0A090QJL4</accession>
<feature type="binding site" evidence="6">
    <location>
        <position position="102"/>
    </location>
    <ligand>
        <name>(6R)-10-formyltetrahydrofolate</name>
        <dbReference type="ChEBI" id="CHEBI:195366"/>
    </ligand>
</feature>
<dbReference type="PANTHER" id="PTHR43369:SF2">
    <property type="entry name" value="PHOSPHORIBOSYLGLYCINAMIDE FORMYLTRANSFERASE"/>
    <property type="match status" value="1"/>
</dbReference>
<dbReference type="InterPro" id="IPR004607">
    <property type="entry name" value="GART"/>
</dbReference>
<dbReference type="EMBL" id="BBML01000001">
    <property type="protein sequence ID" value="GAK95736.1"/>
    <property type="molecule type" value="Genomic_DNA"/>
</dbReference>
<evidence type="ECO:0000256" key="1">
    <source>
        <dbReference type="ARBA" id="ARBA00005054"/>
    </source>
</evidence>
<dbReference type="GO" id="GO:0005829">
    <property type="term" value="C:cytosol"/>
    <property type="evidence" value="ECO:0007669"/>
    <property type="project" value="TreeGrafter"/>
</dbReference>
<gene>
    <name evidence="6" type="primary">purN</name>
    <name evidence="8" type="ORF">JCM19294_2518</name>
</gene>
<comment type="catalytic activity">
    <reaction evidence="5 6">
        <text>N(1)-(5-phospho-beta-D-ribosyl)glycinamide + (6R)-10-formyltetrahydrofolate = N(2)-formyl-N(1)-(5-phospho-beta-D-ribosyl)glycinamide + (6S)-5,6,7,8-tetrahydrofolate + H(+)</text>
        <dbReference type="Rhea" id="RHEA:15053"/>
        <dbReference type="ChEBI" id="CHEBI:15378"/>
        <dbReference type="ChEBI" id="CHEBI:57453"/>
        <dbReference type="ChEBI" id="CHEBI:143788"/>
        <dbReference type="ChEBI" id="CHEBI:147286"/>
        <dbReference type="ChEBI" id="CHEBI:195366"/>
        <dbReference type="EC" id="2.1.2.2"/>
    </reaction>
</comment>
<dbReference type="RefSeq" id="WP_042276427.1">
    <property type="nucleotide sequence ID" value="NZ_BBML01000001.1"/>
</dbReference>
<organism evidence="8 9">
    <name type="scientific">Nonlabens tegetincola</name>
    <dbReference type="NCBI Taxonomy" id="323273"/>
    <lineage>
        <taxon>Bacteria</taxon>
        <taxon>Pseudomonadati</taxon>
        <taxon>Bacteroidota</taxon>
        <taxon>Flavobacteriia</taxon>
        <taxon>Flavobacteriales</taxon>
        <taxon>Flavobacteriaceae</taxon>
        <taxon>Nonlabens</taxon>
    </lineage>
</organism>
<dbReference type="eggNOG" id="COG0299">
    <property type="taxonomic scope" value="Bacteria"/>
</dbReference>
<dbReference type="InterPro" id="IPR001555">
    <property type="entry name" value="GART_AS"/>
</dbReference>
<keyword evidence="3 6" id="KW-0658">Purine biosynthesis</keyword>
<comment type="similarity">
    <text evidence="4 6">Belongs to the GART family.</text>
</comment>
<keyword evidence="9" id="KW-1185">Reference proteome</keyword>
<dbReference type="PROSITE" id="PS00373">
    <property type="entry name" value="GART"/>
    <property type="match status" value="1"/>
</dbReference>
<feature type="active site" description="Proton donor" evidence="6">
    <location>
        <position position="104"/>
    </location>
</feature>
<proteinExistence type="inferred from homology"/>
<dbReference type="GO" id="GO:0006189">
    <property type="term" value="P:'de novo' IMP biosynthetic process"/>
    <property type="evidence" value="ECO:0007669"/>
    <property type="project" value="UniProtKB-UniRule"/>
</dbReference>
<keyword evidence="2 6" id="KW-0808">Transferase</keyword>
<evidence type="ECO:0000256" key="5">
    <source>
        <dbReference type="ARBA" id="ARBA00047664"/>
    </source>
</evidence>
<dbReference type="EC" id="2.1.2.2" evidence="6"/>
<dbReference type="NCBIfam" id="TIGR00639">
    <property type="entry name" value="PurN"/>
    <property type="match status" value="1"/>
</dbReference>
<dbReference type="Proteomes" id="UP000029221">
    <property type="component" value="Unassembled WGS sequence"/>
</dbReference>
<evidence type="ECO:0000256" key="3">
    <source>
        <dbReference type="ARBA" id="ARBA00022755"/>
    </source>
</evidence>
<comment type="function">
    <text evidence="6">Catalyzes the transfer of a formyl group from 10-formyltetrahydrofolate to 5-phospho-ribosyl-glycinamide (GAR), producing 5-phospho-ribosyl-N-formylglycinamide (FGAR) and tetrahydrofolate.</text>
</comment>
<dbReference type="Pfam" id="PF00551">
    <property type="entry name" value="Formyl_trans_N"/>
    <property type="match status" value="1"/>
</dbReference>
<dbReference type="CDD" id="cd08645">
    <property type="entry name" value="FMT_core_GART"/>
    <property type="match status" value="1"/>
</dbReference>
<comment type="pathway">
    <text evidence="1 6">Purine metabolism; IMP biosynthesis via de novo pathway; N(2)-formyl-N(1)-(5-phospho-D-ribosyl)glycinamide from N(1)-(5-phospho-D-ribosyl)glycinamide (10-formyl THF route): step 1/1.</text>
</comment>
<dbReference type="AlphaFoldDB" id="A0A090QJL4"/>
<reference evidence="8" key="1">
    <citation type="journal article" date="2014" name="Genome Announc.">
        <title>Draft Genome Sequences of Marine Flavobacterium Nonlabens Strains NR17, NR24, NR27, NR32, NR33, and Ara13.</title>
        <authorList>
            <person name="Nakanishi M."/>
            <person name="Meirelles P."/>
            <person name="Suzuki R."/>
            <person name="Takatani N."/>
            <person name="Mino S."/>
            <person name="Suda W."/>
            <person name="Oshima K."/>
            <person name="Hattori M."/>
            <person name="Ohkuma M."/>
            <person name="Hosokawa M."/>
            <person name="Miyashita K."/>
            <person name="Thompson F.L."/>
            <person name="Niwa A."/>
            <person name="Sawabe T."/>
            <person name="Sawabe T."/>
        </authorList>
    </citation>
    <scope>NUCLEOTIDE SEQUENCE [LARGE SCALE GENOMIC DNA]</scope>
    <source>
        <strain evidence="8">JCM 19294</strain>
    </source>
</reference>
<comment type="caution">
    <text evidence="8">The sequence shown here is derived from an EMBL/GenBank/DDBJ whole genome shotgun (WGS) entry which is preliminary data.</text>
</comment>
<name>A0A090QJL4_9FLAO</name>